<dbReference type="InterPro" id="IPR013500">
    <property type="entry name" value="TopoI_cat_euk"/>
</dbReference>
<dbReference type="InterPro" id="IPR014711">
    <property type="entry name" value="TopoI_cat_a-hlx-sub_euk"/>
</dbReference>
<dbReference type="Proteomes" id="UP001462640">
    <property type="component" value="Unassembled WGS sequence"/>
</dbReference>
<comment type="caution">
    <text evidence="4">The sequence shown here is derived from an EMBL/GenBank/DDBJ whole genome shotgun (WGS) entry which is preliminary data.</text>
</comment>
<proteinExistence type="predicted"/>
<feature type="domain" description="DNA topoisomerase I catalytic core eukaryotic-type" evidence="2">
    <location>
        <begin position="95"/>
        <end position="194"/>
    </location>
</feature>
<evidence type="ECO:0000259" key="3">
    <source>
        <dbReference type="Pfam" id="PF21338"/>
    </source>
</evidence>
<dbReference type="Gene3D" id="3.90.15.10">
    <property type="entry name" value="Topoisomerase I, Chain A, domain 3"/>
    <property type="match status" value="1"/>
</dbReference>
<name>A0ABV0GGG9_9BURK</name>
<dbReference type="InterPro" id="IPR011010">
    <property type="entry name" value="DNA_brk_join_enz"/>
</dbReference>
<dbReference type="RefSeq" id="WP_347611257.1">
    <property type="nucleotide sequence ID" value="NZ_JBDPZC010000007.1"/>
</dbReference>
<evidence type="ECO:0000259" key="2">
    <source>
        <dbReference type="Pfam" id="PF01028"/>
    </source>
</evidence>
<evidence type="ECO:0008006" key="6">
    <source>
        <dbReference type="Google" id="ProtNLM"/>
    </source>
</evidence>
<dbReference type="InterPro" id="IPR035447">
    <property type="entry name" value="DNA_topo_I_N_sf"/>
</dbReference>
<dbReference type="Pfam" id="PF21338">
    <property type="entry name" value="Top1B_N_bact"/>
    <property type="match status" value="1"/>
</dbReference>
<keyword evidence="5" id="KW-1185">Reference proteome</keyword>
<evidence type="ECO:0000313" key="4">
    <source>
        <dbReference type="EMBL" id="MEO3714186.1"/>
    </source>
</evidence>
<dbReference type="Gene3D" id="3.30.66.10">
    <property type="entry name" value="DNA topoisomerase I domain"/>
    <property type="match status" value="1"/>
</dbReference>
<feature type="region of interest" description="Disordered" evidence="1">
    <location>
        <begin position="221"/>
        <end position="250"/>
    </location>
</feature>
<gene>
    <name evidence="4" type="ORF">ABDJ40_15580</name>
</gene>
<feature type="domain" description="DNA topoisomerase IB N-terminal" evidence="3">
    <location>
        <begin position="35"/>
        <end position="83"/>
    </location>
</feature>
<dbReference type="SUPFAM" id="SSF56349">
    <property type="entry name" value="DNA breaking-rejoining enzymes"/>
    <property type="match status" value="1"/>
</dbReference>
<protein>
    <recommendedName>
        <fullName evidence="6">DNA topoisomerase I catalytic core eukaryotic-type domain-containing protein</fullName>
    </recommendedName>
</protein>
<accession>A0ABV0GGG9</accession>
<dbReference type="Pfam" id="PF01028">
    <property type="entry name" value="Topoisom_I"/>
    <property type="match status" value="1"/>
</dbReference>
<organism evidence="4 5">
    <name type="scientific">Roseateles flavus</name>
    <dbReference type="NCBI Taxonomy" id="3149041"/>
    <lineage>
        <taxon>Bacteria</taxon>
        <taxon>Pseudomonadati</taxon>
        <taxon>Pseudomonadota</taxon>
        <taxon>Betaproteobacteria</taxon>
        <taxon>Burkholderiales</taxon>
        <taxon>Sphaerotilaceae</taxon>
        <taxon>Roseateles</taxon>
    </lineage>
</organism>
<dbReference type="EMBL" id="JBDPZC010000007">
    <property type="protein sequence ID" value="MEO3714186.1"/>
    <property type="molecule type" value="Genomic_DNA"/>
</dbReference>
<evidence type="ECO:0000256" key="1">
    <source>
        <dbReference type="SAM" id="MobiDB-lite"/>
    </source>
</evidence>
<dbReference type="PROSITE" id="PS52038">
    <property type="entry name" value="TOPO_IB_2"/>
    <property type="match status" value="1"/>
</dbReference>
<reference evidence="4 5" key="1">
    <citation type="submission" date="2024-05" db="EMBL/GenBank/DDBJ databases">
        <title>Roseateles sp. 2.12 16S ribosomal RNA gene Genome sequencing and assembly.</title>
        <authorList>
            <person name="Woo H."/>
        </authorList>
    </citation>
    <scope>NUCLEOTIDE SEQUENCE [LARGE SCALE GENOMIC DNA]</scope>
    <source>
        <strain evidence="4 5">2.12</strain>
    </source>
</reference>
<evidence type="ECO:0000313" key="5">
    <source>
        <dbReference type="Proteomes" id="UP001462640"/>
    </source>
</evidence>
<dbReference type="SUPFAM" id="SSF55869">
    <property type="entry name" value="DNA topoisomerase I domain"/>
    <property type="match status" value="1"/>
</dbReference>
<sequence length="250" mass="27848">MARSSPAPAPMDPTTPLRWTPSDRPGLRREGPPGRFRYRLPDGRLLRAGPELARIRALAIAPAWQSVWISADPRSHLQATGRDQRGRKQYLDHPAWRQQRSEHKFARLQDFGRGLPRLRTRLRRRLESGSTPTRARVLAALVQLLDCSWMRIGNDSDARENGSFGLSTLRCRHLRLQGEALHLRFIGKKGVAHHVSLSDARLAALGRRWCGAAASCRATNASSTWTKPGRSTASARRTSTPGCSSSWALA</sequence>
<feature type="region of interest" description="Disordered" evidence="1">
    <location>
        <begin position="1"/>
        <end position="36"/>
    </location>
</feature>
<dbReference type="InterPro" id="IPR049331">
    <property type="entry name" value="Top1B_N_bact"/>
</dbReference>